<proteinExistence type="predicted"/>
<protein>
    <submittedName>
        <fullName evidence="1">Uncharacterized protein</fullName>
    </submittedName>
</protein>
<dbReference type="AlphaFoldDB" id="A0A6H1ZVI9"/>
<sequence length="53" mass="6163">MLNEKMTFKALREAIKKSIKILKIDEKSMTATIGSEKGYWTKGLEFGNENRKR</sequence>
<evidence type="ECO:0000313" key="2">
    <source>
        <dbReference type="EMBL" id="QJH97476.1"/>
    </source>
</evidence>
<evidence type="ECO:0000313" key="1">
    <source>
        <dbReference type="EMBL" id="QJA51220.1"/>
    </source>
</evidence>
<organism evidence="1">
    <name type="scientific">viral metagenome</name>
    <dbReference type="NCBI Taxonomy" id="1070528"/>
    <lineage>
        <taxon>unclassified sequences</taxon>
        <taxon>metagenomes</taxon>
        <taxon>organismal metagenomes</taxon>
    </lineage>
</organism>
<reference evidence="1" key="1">
    <citation type="submission" date="2020-03" db="EMBL/GenBank/DDBJ databases">
        <title>The deep terrestrial virosphere.</title>
        <authorList>
            <person name="Holmfeldt K."/>
            <person name="Nilsson E."/>
            <person name="Simone D."/>
            <person name="Lopez-Fernandez M."/>
            <person name="Wu X."/>
            <person name="de Brujin I."/>
            <person name="Lundin D."/>
            <person name="Andersson A."/>
            <person name="Bertilsson S."/>
            <person name="Dopson M."/>
        </authorList>
    </citation>
    <scope>NUCLEOTIDE SEQUENCE</scope>
    <source>
        <strain evidence="1">TM448A02025</strain>
        <strain evidence="2">TM448B01025</strain>
    </source>
</reference>
<accession>A0A6H1ZVI9</accession>
<dbReference type="EMBL" id="MT144246">
    <property type="protein sequence ID" value="QJA51220.1"/>
    <property type="molecule type" value="Genomic_DNA"/>
</dbReference>
<dbReference type="EMBL" id="MT144688">
    <property type="protein sequence ID" value="QJH97476.1"/>
    <property type="molecule type" value="Genomic_DNA"/>
</dbReference>
<name>A0A6H1ZVI9_9ZZZZ</name>
<gene>
    <name evidence="1" type="ORF">TM448A02025_0007</name>
    <name evidence="2" type="ORF">TM448B01025_0010</name>
</gene>